<evidence type="ECO:0000313" key="1">
    <source>
        <dbReference type="EMBL" id="KAA1252721.1"/>
    </source>
</evidence>
<dbReference type="Proteomes" id="UP000323225">
    <property type="component" value="Unassembled WGS sequence"/>
</dbReference>
<comment type="caution">
    <text evidence="1">The sequence shown here is derived from an EMBL/GenBank/DDBJ whole genome shotgun (WGS) entry which is preliminary data.</text>
</comment>
<proteinExistence type="predicted"/>
<protein>
    <submittedName>
        <fullName evidence="1">Uncharacterized protein</fullName>
    </submittedName>
</protein>
<reference evidence="1 2" key="1">
    <citation type="submission" date="2019-09" db="EMBL/GenBank/DDBJ databases">
        <authorList>
            <person name="Kritzky A."/>
            <person name="Schelkanova E.Y."/>
            <person name="Alkhova Z.V."/>
            <person name="Smirnova N.I."/>
        </authorList>
    </citation>
    <scope>NUCLEOTIDE SEQUENCE [LARGE SCALE GENOMIC DNA]</scope>
    <source>
        <strain evidence="1 2">M1526</strain>
    </source>
</reference>
<accession>A0A5Q6PD53</accession>
<dbReference type="EMBL" id="VUAA01000042">
    <property type="protein sequence ID" value="KAA1252721.1"/>
    <property type="molecule type" value="Genomic_DNA"/>
</dbReference>
<evidence type="ECO:0000313" key="2">
    <source>
        <dbReference type="Proteomes" id="UP000323225"/>
    </source>
</evidence>
<dbReference type="AlphaFoldDB" id="A0A5Q6PD53"/>
<name>A0A5Q6PD53_VIBCL</name>
<organism evidence="1 2">
    <name type="scientific">Vibrio cholerae</name>
    <dbReference type="NCBI Taxonomy" id="666"/>
    <lineage>
        <taxon>Bacteria</taxon>
        <taxon>Pseudomonadati</taxon>
        <taxon>Pseudomonadota</taxon>
        <taxon>Gammaproteobacteria</taxon>
        <taxon>Vibrionales</taxon>
        <taxon>Vibrionaceae</taxon>
        <taxon>Vibrio</taxon>
    </lineage>
</organism>
<gene>
    <name evidence="1" type="ORF">F0M16_21420</name>
</gene>
<sequence>MNKLDALTIEITSGYLNIDMITMTDETLKQCSADQIKQMVIDDELYVRASTGEILRGSDVVGRGTPSLNALEFALHDEGVTTLERNTEIDFFENLQDVNHILLNGKPCITFDAEADDEDQAFVAQVIDDSGFNEVVFSLSDLNSAVKENGVWKINCASDGKEYKLCMYRATLV</sequence>